<evidence type="ECO:0000256" key="5">
    <source>
        <dbReference type="ARBA" id="ARBA00022989"/>
    </source>
</evidence>
<dbReference type="GO" id="GO:0006508">
    <property type="term" value="P:proteolysis"/>
    <property type="evidence" value="ECO:0007669"/>
    <property type="project" value="UniProtKB-KW"/>
</dbReference>
<proteinExistence type="inferred from homology"/>
<evidence type="ECO:0000256" key="6">
    <source>
        <dbReference type="ARBA" id="ARBA00023136"/>
    </source>
</evidence>
<comment type="similarity">
    <text evidence="2">Belongs to the peptidase S54 family.</text>
</comment>
<dbReference type="Proteomes" id="UP001595698">
    <property type="component" value="Unassembled WGS sequence"/>
</dbReference>
<evidence type="ECO:0000313" key="9">
    <source>
        <dbReference type="EMBL" id="MFC3986730.1"/>
    </source>
</evidence>
<dbReference type="Gene3D" id="1.20.1540.10">
    <property type="entry name" value="Rhomboid-like"/>
    <property type="match status" value="1"/>
</dbReference>
<gene>
    <name evidence="9" type="ORF">ACFOYY_41835</name>
</gene>
<dbReference type="GO" id="GO:0008233">
    <property type="term" value="F:peptidase activity"/>
    <property type="evidence" value="ECO:0007669"/>
    <property type="project" value="UniProtKB-KW"/>
</dbReference>
<keyword evidence="3 7" id="KW-0812">Transmembrane</keyword>
<dbReference type="InterPro" id="IPR035952">
    <property type="entry name" value="Rhomboid-like_sf"/>
</dbReference>
<protein>
    <submittedName>
        <fullName evidence="9">Rhomboid family intramembrane serine protease</fullName>
        <ecNumber evidence="9">3.4.21.105</ecNumber>
    </submittedName>
</protein>
<sequence length="181" mass="18879">MSKPWLTWTTFAVTAVTTTAGLLLPDLSALLARSPGLLDGQWWRLLSPILVNPEGWYQILFNGAALLLLGTYAERAYGRARWLLLYLGGALAGEVYSYAVGDYSAGSSVAIAGLLGGLAVWVVRGHSGLPRRPRIAAAALLAGAVVLALIGDEHGAPILTGALIALVLPARAAGENTAHAR</sequence>
<dbReference type="SUPFAM" id="SSF144091">
    <property type="entry name" value="Rhomboid-like"/>
    <property type="match status" value="1"/>
</dbReference>
<organism evidence="9 10">
    <name type="scientific">Streptosporangium jomthongense</name>
    <dbReference type="NCBI Taxonomy" id="1193683"/>
    <lineage>
        <taxon>Bacteria</taxon>
        <taxon>Bacillati</taxon>
        <taxon>Actinomycetota</taxon>
        <taxon>Actinomycetes</taxon>
        <taxon>Streptosporangiales</taxon>
        <taxon>Streptosporangiaceae</taxon>
        <taxon>Streptosporangium</taxon>
    </lineage>
</organism>
<dbReference type="Pfam" id="PF01694">
    <property type="entry name" value="Rhomboid"/>
    <property type="match status" value="1"/>
</dbReference>
<dbReference type="InterPro" id="IPR022764">
    <property type="entry name" value="Peptidase_S54_rhomboid_dom"/>
</dbReference>
<evidence type="ECO:0000256" key="4">
    <source>
        <dbReference type="ARBA" id="ARBA00022801"/>
    </source>
</evidence>
<dbReference type="PANTHER" id="PTHR43731:SF14">
    <property type="entry name" value="PRESENILIN-ASSOCIATED RHOMBOID-LIKE PROTEIN, MITOCHONDRIAL"/>
    <property type="match status" value="1"/>
</dbReference>
<feature type="domain" description="Peptidase S54 rhomboid" evidence="8">
    <location>
        <begin position="40"/>
        <end position="153"/>
    </location>
</feature>
<evidence type="ECO:0000259" key="8">
    <source>
        <dbReference type="Pfam" id="PF01694"/>
    </source>
</evidence>
<dbReference type="EC" id="3.4.21.105" evidence="9"/>
<feature type="transmembrane region" description="Helical" evidence="7">
    <location>
        <begin position="135"/>
        <end position="151"/>
    </location>
</feature>
<feature type="transmembrane region" description="Helical" evidence="7">
    <location>
        <begin position="80"/>
        <end position="99"/>
    </location>
</feature>
<reference evidence="10" key="1">
    <citation type="journal article" date="2019" name="Int. J. Syst. Evol. Microbiol.">
        <title>The Global Catalogue of Microorganisms (GCM) 10K type strain sequencing project: providing services to taxonomists for standard genome sequencing and annotation.</title>
        <authorList>
            <consortium name="The Broad Institute Genomics Platform"/>
            <consortium name="The Broad Institute Genome Sequencing Center for Infectious Disease"/>
            <person name="Wu L."/>
            <person name="Ma J."/>
        </authorList>
    </citation>
    <scope>NUCLEOTIDE SEQUENCE [LARGE SCALE GENOMIC DNA]</scope>
    <source>
        <strain evidence="10">TBRC 7912</strain>
    </source>
</reference>
<feature type="transmembrane region" description="Helical" evidence="7">
    <location>
        <begin position="157"/>
        <end position="174"/>
    </location>
</feature>
<dbReference type="RefSeq" id="WP_386197091.1">
    <property type="nucleotide sequence ID" value="NZ_JBHSBC010000066.1"/>
</dbReference>
<dbReference type="PANTHER" id="PTHR43731">
    <property type="entry name" value="RHOMBOID PROTEASE"/>
    <property type="match status" value="1"/>
</dbReference>
<evidence type="ECO:0000256" key="7">
    <source>
        <dbReference type="SAM" id="Phobius"/>
    </source>
</evidence>
<feature type="transmembrane region" description="Helical" evidence="7">
    <location>
        <begin position="105"/>
        <end position="123"/>
    </location>
</feature>
<evidence type="ECO:0000256" key="1">
    <source>
        <dbReference type="ARBA" id="ARBA00004141"/>
    </source>
</evidence>
<comment type="subcellular location">
    <subcellularLocation>
        <location evidence="1">Membrane</location>
        <topology evidence="1">Multi-pass membrane protein</topology>
    </subcellularLocation>
</comment>
<name>A0ABV8FFI9_9ACTN</name>
<keyword evidence="10" id="KW-1185">Reference proteome</keyword>
<keyword evidence="5 7" id="KW-1133">Transmembrane helix</keyword>
<evidence type="ECO:0000256" key="3">
    <source>
        <dbReference type="ARBA" id="ARBA00022692"/>
    </source>
</evidence>
<accession>A0ABV8FFI9</accession>
<dbReference type="EMBL" id="JBHSBC010000066">
    <property type="protein sequence ID" value="MFC3986730.1"/>
    <property type="molecule type" value="Genomic_DNA"/>
</dbReference>
<evidence type="ECO:0000313" key="10">
    <source>
        <dbReference type="Proteomes" id="UP001595698"/>
    </source>
</evidence>
<dbReference type="InterPro" id="IPR050925">
    <property type="entry name" value="Rhomboid_protease_S54"/>
</dbReference>
<keyword evidence="4 9" id="KW-0378">Hydrolase</keyword>
<evidence type="ECO:0000256" key="2">
    <source>
        <dbReference type="ARBA" id="ARBA00009045"/>
    </source>
</evidence>
<comment type="caution">
    <text evidence="9">The sequence shown here is derived from an EMBL/GenBank/DDBJ whole genome shotgun (WGS) entry which is preliminary data.</text>
</comment>
<keyword evidence="9" id="KW-0645">Protease</keyword>
<keyword evidence="6 7" id="KW-0472">Membrane</keyword>